<evidence type="ECO:0000256" key="5">
    <source>
        <dbReference type="ARBA" id="ARBA00023136"/>
    </source>
</evidence>
<evidence type="ECO:0000256" key="3">
    <source>
        <dbReference type="ARBA" id="ARBA00022692"/>
    </source>
</evidence>
<evidence type="ECO:0000256" key="6">
    <source>
        <dbReference type="RuleBase" id="RU363058"/>
    </source>
</evidence>
<feature type="transmembrane region" description="Helical" evidence="6">
    <location>
        <begin position="41"/>
        <end position="63"/>
    </location>
</feature>
<dbReference type="AlphaFoldDB" id="A0A840ENT9"/>
<dbReference type="Proteomes" id="UP000553034">
    <property type="component" value="Unassembled WGS sequence"/>
</dbReference>
<feature type="transmembrane region" description="Helical" evidence="6">
    <location>
        <begin position="189"/>
        <end position="207"/>
    </location>
</feature>
<feature type="transmembrane region" description="Helical" evidence="6">
    <location>
        <begin position="114"/>
        <end position="132"/>
    </location>
</feature>
<keyword evidence="2 6" id="KW-0813">Transport</keyword>
<evidence type="ECO:0000313" key="7">
    <source>
        <dbReference type="EMBL" id="MBB4118765.1"/>
    </source>
</evidence>
<feature type="transmembrane region" description="Helical" evidence="6">
    <location>
        <begin position="6"/>
        <end position="29"/>
    </location>
</feature>
<evidence type="ECO:0000256" key="1">
    <source>
        <dbReference type="ARBA" id="ARBA00004141"/>
    </source>
</evidence>
<dbReference type="PANTHER" id="PTHR11101">
    <property type="entry name" value="PHOSPHATE TRANSPORTER"/>
    <property type="match status" value="1"/>
</dbReference>
<dbReference type="EMBL" id="JACIFO010000003">
    <property type="protein sequence ID" value="MBB4118765.1"/>
    <property type="molecule type" value="Genomic_DNA"/>
</dbReference>
<organism evidence="7 8">
    <name type="scientific">Mesonia hippocampi</name>
    <dbReference type="NCBI Taxonomy" id="1628250"/>
    <lineage>
        <taxon>Bacteria</taxon>
        <taxon>Pseudomonadati</taxon>
        <taxon>Bacteroidota</taxon>
        <taxon>Flavobacteriia</taxon>
        <taxon>Flavobacteriales</taxon>
        <taxon>Flavobacteriaceae</taxon>
        <taxon>Mesonia</taxon>
    </lineage>
</organism>
<dbReference type="PANTHER" id="PTHR11101:SF16">
    <property type="entry name" value="PHOSPHATE TRANSPORTER"/>
    <property type="match status" value="1"/>
</dbReference>
<dbReference type="Pfam" id="PF01384">
    <property type="entry name" value="PHO4"/>
    <property type="match status" value="2"/>
</dbReference>
<keyword evidence="3 6" id="KW-0812">Transmembrane</keyword>
<dbReference type="GO" id="GO:0016020">
    <property type="term" value="C:membrane"/>
    <property type="evidence" value="ECO:0007669"/>
    <property type="project" value="UniProtKB-SubCell"/>
</dbReference>
<accession>A0A840ENT9</accession>
<keyword evidence="8" id="KW-1185">Reference proteome</keyword>
<keyword evidence="6" id="KW-0592">Phosphate transport</keyword>
<reference evidence="7 8" key="1">
    <citation type="submission" date="2020-08" db="EMBL/GenBank/DDBJ databases">
        <title>Genomic Encyclopedia of Type Strains, Phase IV (KMG-IV): sequencing the most valuable type-strain genomes for metagenomic binning, comparative biology and taxonomic classification.</title>
        <authorList>
            <person name="Goeker M."/>
        </authorList>
    </citation>
    <scope>NUCLEOTIDE SEQUENCE [LARGE SCALE GENOMIC DNA]</scope>
    <source>
        <strain evidence="7 8">DSM 29568</strain>
    </source>
</reference>
<dbReference type="GO" id="GO:0035435">
    <property type="term" value="P:phosphate ion transmembrane transport"/>
    <property type="evidence" value="ECO:0007669"/>
    <property type="project" value="TreeGrafter"/>
</dbReference>
<feature type="transmembrane region" description="Helical" evidence="6">
    <location>
        <begin position="490"/>
        <end position="515"/>
    </location>
</feature>
<feature type="transmembrane region" description="Helical" evidence="6">
    <location>
        <begin position="313"/>
        <end position="331"/>
    </location>
</feature>
<proteinExistence type="inferred from homology"/>
<dbReference type="InterPro" id="IPR001204">
    <property type="entry name" value="Phos_transporter"/>
</dbReference>
<comment type="similarity">
    <text evidence="6">Belongs to the inorganic phosphate transporter (PiT) (TC 2.A.20) family.</text>
</comment>
<evidence type="ECO:0000313" key="8">
    <source>
        <dbReference type="Proteomes" id="UP000553034"/>
    </source>
</evidence>
<feature type="transmembrane region" description="Helical" evidence="6">
    <location>
        <begin position="152"/>
        <end position="177"/>
    </location>
</feature>
<feature type="transmembrane region" description="Helical" evidence="6">
    <location>
        <begin position="463"/>
        <end position="484"/>
    </location>
</feature>
<evidence type="ECO:0000256" key="4">
    <source>
        <dbReference type="ARBA" id="ARBA00022989"/>
    </source>
</evidence>
<name>A0A840ENT9_9FLAO</name>
<evidence type="ECO:0000256" key="2">
    <source>
        <dbReference type="ARBA" id="ARBA00022448"/>
    </source>
</evidence>
<sequence length="750" mass="83015">MENVYIVMLVLLFALAITDLVVGVSNDAVNFLNSAIGSRAVSLKTIMIVASLGVAFGAIFSSGLMEVARKGIFVPGQFTFEEIMVIFTAVMLTDVLLLDFFNSLGLPTSTTVSIVFELLGAAVSVAVIKLYNTSADFSELIYYINTSKATQIIIGILLSVIIAFSIGALVQYLSRLVFSFQYEKKMKHVGAVFGGLSITSITYFIFIKGMKSIGFIPVEIKNYVNDQTLIIIIGSFIFWTVVSQIAMSVFKLNILKAIIVIGTFALALAFAGNDLVNFIGVPIAAWQSVGIWQASGLAPNELMMDGLAGSVETPEFLLVIAGAIMVITLWVSSKAKAVVDTGVNLSRQGDGAERFQPNNLSRIIVRYSIFTGNIIGSLLPKKVKNKIEAKFQKKEDFVKEKRIDAPAFDMVRASVNLVVASILISIGTNLKLPLSTTYVTFMVAMGTSLADRAWDRESAVYRVAGVINVVGGWFVTALVAFVAAAIFASIIWYGGITAVVILVALGTFFVVRGAVLHSKKVKEEKEKKKFNRRDIITINEITIETSENVVDVIDGISKRYNRVVDHLGYHDLGKLKKDARKVKKLESDVDELKGNIFYFIKSLEDDTVEASKFYILVLDHLQEMVQAISEITKSSYKHVNNNHKNLKFNQIRDLKSVDREMEVLFNEIITTFQTHSFENINKIIEEKEGLLDKVSGLIQKQINRIRTSETSPKNTKLYFGLLLETKDLISATLSLLKLFRDYYEDAKKAF</sequence>
<keyword evidence="5 6" id="KW-0472">Membrane</keyword>
<gene>
    <name evidence="7" type="ORF">GGR32_001045</name>
</gene>
<dbReference type="RefSeq" id="WP_183477123.1">
    <property type="nucleotide sequence ID" value="NZ_JACIFO010000003.1"/>
</dbReference>
<comment type="subcellular location">
    <subcellularLocation>
        <location evidence="1 6">Membrane</location>
        <topology evidence="1 6">Multi-pass membrane protein</topology>
    </subcellularLocation>
</comment>
<comment type="caution">
    <text evidence="7">The sequence shown here is derived from an EMBL/GenBank/DDBJ whole genome shotgun (WGS) entry which is preliminary data.</text>
</comment>
<dbReference type="GO" id="GO:0005315">
    <property type="term" value="F:phosphate transmembrane transporter activity"/>
    <property type="evidence" value="ECO:0007669"/>
    <property type="project" value="InterPro"/>
</dbReference>
<protein>
    <recommendedName>
        <fullName evidence="6">Phosphate transporter</fullName>
    </recommendedName>
</protein>
<keyword evidence="4 6" id="KW-1133">Transmembrane helix</keyword>
<feature type="transmembrane region" description="Helical" evidence="6">
    <location>
        <begin position="227"/>
        <end position="247"/>
    </location>
</feature>
<feature type="transmembrane region" description="Helical" evidence="6">
    <location>
        <begin position="254"/>
        <end position="272"/>
    </location>
</feature>